<dbReference type="Gene3D" id="1.20.58.390">
    <property type="entry name" value="Neurotransmitter-gated ion-channel transmembrane domain"/>
    <property type="match status" value="1"/>
</dbReference>
<evidence type="ECO:0000256" key="1">
    <source>
        <dbReference type="SAM" id="Phobius"/>
    </source>
</evidence>
<dbReference type="Pfam" id="PF02931">
    <property type="entry name" value="Neur_chan_LBD"/>
    <property type="match status" value="1"/>
</dbReference>
<dbReference type="PANTHER" id="PTHR18945">
    <property type="entry name" value="NEUROTRANSMITTER GATED ION CHANNEL"/>
    <property type="match status" value="1"/>
</dbReference>
<dbReference type="GO" id="GO:0016020">
    <property type="term" value="C:membrane"/>
    <property type="evidence" value="ECO:0007669"/>
    <property type="project" value="InterPro"/>
</dbReference>
<reference evidence="5" key="2">
    <citation type="submission" date="2020-08" db="EMBL/GenBank/DDBJ databases">
        <authorList>
            <person name="Kikuchi T."/>
        </authorList>
    </citation>
    <scope>NUCLEOTIDE SEQUENCE</scope>
    <source>
        <strain evidence="4">Ka4C1</strain>
    </source>
</reference>
<keyword evidence="1" id="KW-0472">Membrane</keyword>
<gene>
    <name evidence="4" type="ORF">BXYJ_LOCUS1520</name>
</gene>
<dbReference type="EMBL" id="CAJFCV020000001">
    <property type="protein sequence ID" value="CAG9084804.1"/>
    <property type="molecule type" value="Genomic_DNA"/>
</dbReference>
<keyword evidence="1" id="KW-1133">Transmembrane helix</keyword>
<dbReference type="Proteomes" id="UP000582659">
    <property type="component" value="Unassembled WGS sequence"/>
</dbReference>
<dbReference type="OrthoDB" id="5843733at2759"/>
<feature type="transmembrane region" description="Helical" evidence="1">
    <location>
        <begin position="251"/>
        <end position="269"/>
    </location>
</feature>
<proteinExistence type="predicted"/>
<reference evidence="8" key="1">
    <citation type="submission" date="2016-11" db="UniProtKB">
        <authorList>
            <consortium name="WormBaseParasite"/>
        </authorList>
    </citation>
    <scope>IDENTIFICATION</scope>
</reference>
<dbReference type="Proteomes" id="UP000659654">
    <property type="component" value="Unassembled WGS sequence"/>
</dbReference>
<feature type="transmembrane region" description="Helical" evidence="1">
    <location>
        <begin position="284"/>
        <end position="306"/>
    </location>
</feature>
<organism evidence="6 8">
    <name type="scientific">Bursaphelenchus xylophilus</name>
    <name type="common">Pinewood nematode worm</name>
    <name type="synonym">Aphelenchoides xylophilus</name>
    <dbReference type="NCBI Taxonomy" id="6326"/>
    <lineage>
        <taxon>Eukaryota</taxon>
        <taxon>Metazoa</taxon>
        <taxon>Ecdysozoa</taxon>
        <taxon>Nematoda</taxon>
        <taxon>Chromadorea</taxon>
        <taxon>Rhabditida</taxon>
        <taxon>Tylenchina</taxon>
        <taxon>Tylenchomorpha</taxon>
        <taxon>Aphelenchoidea</taxon>
        <taxon>Aphelenchoididae</taxon>
        <taxon>Bursaphelenchus</taxon>
    </lineage>
</organism>
<feature type="domain" description="Neurotransmitter-gated ion-channel ligand-binding" evidence="3">
    <location>
        <begin position="38"/>
        <end position="171"/>
    </location>
</feature>
<dbReference type="PRINTS" id="PR00252">
    <property type="entry name" value="NRIONCHANNEL"/>
</dbReference>
<accession>A0A1I7S797</accession>
<feature type="transmembrane region" description="Helical" evidence="1">
    <location>
        <begin position="219"/>
        <end position="244"/>
    </location>
</feature>
<evidence type="ECO:0000256" key="2">
    <source>
        <dbReference type="SAM" id="SignalP"/>
    </source>
</evidence>
<keyword evidence="7" id="KW-1185">Reference proteome</keyword>
<dbReference type="WBParaSite" id="BXY_0888600.1">
    <property type="protein sequence ID" value="BXY_0888600.1"/>
    <property type="gene ID" value="BXY_0888600"/>
</dbReference>
<feature type="signal peptide" evidence="2">
    <location>
        <begin position="1"/>
        <end position="19"/>
    </location>
</feature>
<evidence type="ECO:0000313" key="7">
    <source>
        <dbReference type="Proteomes" id="UP000659654"/>
    </source>
</evidence>
<evidence type="ECO:0000313" key="5">
    <source>
        <dbReference type="EMBL" id="CAG9084804.1"/>
    </source>
</evidence>
<sequence>MAFRLALWTLFFLFNDGVAKNATDLGLAKKSRGVWNDKQILEDLMKRYRFPDTSANISVGVQLILENIQPSAEDLCNLRLIVNQKWLEPKLRYENLRDSAIPIRIHSLNYIWSPELIFLNALNVISINHYNIFVFPNGIVEYEQRLQLLINSDVNLENFPFERKNCSVILSNADVRASWNRLLDLRMSRSFLQGAGEWKILNFTTGHPKEVKILLKRSLNFWICTVFLPSLAFLTCSTFSVWFYQLGDRRQLMVTTLSFIGIVVVSCYAHDRSPKTTYWKAIDLWTMAVTITNLALLLSTVVLSAYQRQTGYSNYINTLSEDAHPLDKRRWIVAETPYYSQVLADFPSHNQHQKFIILGIILSMFGSFLFYFLFITVLPFYKN</sequence>
<evidence type="ECO:0000259" key="3">
    <source>
        <dbReference type="Pfam" id="PF02931"/>
    </source>
</evidence>
<protein>
    <submittedName>
        <fullName evidence="4">(pine wood nematode) hypothetical protein</fullName>
    </submittedName>
    <submittedName>
        <fullName evidence="8">Neur_chan_LBD domain-containing protein</fullName>
    </submittedName>
</protein>
<dbReference type="GO" id="GO:0005230">
    <property type="term" value="F:extracellular ligand-gated monoatomic ion channel activity"/>
    <property type="evidence" value="ECO:0007669"/>
    <property type="project" value="InterPro"/>
</dbReference>
<dbReference type="SMR" id="A0A1I7S797"/>
<dbReference type="SUPFAM" id="SSF63712">
    <property type="entry name" value="Nicotinic receptor ligand binding domain-like"/>
    <property type="match status" value="1"/>
</dbReference>
<dbReference type="InterPro" id="IPR006202">
    <property type="entry name" value="Neur_chan_lig-bd"/>
</dbReference>
<name>A0A1I7S797_BURXY</name>
<feature type="transmembrane region" description="Helical" evidence="1">
    <location>
        <begin position="355"/>
        <end position="381"/>
    </location>
</feature>
<dbReference type="Gene3D" id="2.70.170.10">
    <property type="entry name" value="Neurotransmitter-gated ion-channel ligand-binding domain"/>
    <property type="match status" value="1"/>
</dbReference>
<dbReference type="InterPro" id="IPR006201">
    <property type="entry name" value="Neur_channel"/>
</dbReference>
<evidence type="ECO:0000313" key="8">
    <source>
        <dbReference type="WBParaSite" id="BXY_0888600.1"/>
    </source>
</evidence>
<feature type="chain" id="PRO_5035399723" evidence="2">
    <location>
        <begin position="20"/>
        <end position="383"/>
    </location>
</feature>
<dbReference type="EMBL" id="CAJFDI010000001">
    <property type="protein sequence ID" value="CAD5209607.1"/>
    <property type="molecule type" value="Genomic_DNA"/>
</dbReference>
<evidence type="ECO:0000313" key="6">
    <source>
        <dbReference type="Proteomes" id="UP000095284"/>
    </source>
</evidence>
<dbReference type="InterPro" id="IPR038050">
    <property type="entry name" value="Neuro_actylchol_rec"/>
</dbReference>
<dbReference type="GO" id="GO:0004888">
    <property type="term" value="F:transmembrane signaling receptor activity"/>
    <property type="evidence" value="ECO:0007669"/>
    <property type="project" value="InterPro"/>
</dbReference>
<dbReference type="InterPro" id="IPR036734">
    <property type="entry name" value="Neur_chan_lig-bd_sf"/>
</dbReference>
<dbReference type="Proteomes" id="UP000095284">
    <property type="component" value="Unplaced"/>
</dbReference>
<keyword evidence="2" id="KW-0732">Signal</keyword>
<evidence type="ECO:0000313" key="4">
    <source>
        <dbReference type="EMBL" id="CAD5209607.1"/>
    </source>
</evidence>
<keyword evidence="1" id="KW-0812">Transmembrane</keyword>
<dbReference type="AlphaFoldDB" id="A0A1I7S797"/>